<keyword evidence="10" id="KW-0677">Repeat</keyword>
<feature type="compositionally biased region" description="Basic and acidic residues" evidence="29">
    <location>
        <begin position="706"/>
        <end position="732"/>
    </location>
</feature>
<dbReference type="GO" id="GO:0071880">
    <property type="term" value="P:adenylate cyclase-activating adrenergic receptor signaling pathway"/>
    <property type="evidence" value="ECO:0007669"/>
    <property type="project" value="TreeGrafter"/>
</dbReference>
<comment type="caution">
    <text evidence="32">The sequence shown here is derived from an EMBL/GenBank/DDBJ whole genome shotgun (WGS) entry which is preliminary data.</text>
</comment>
<comment type="subcellular location">
    <subcellularLocation>
        <location evidence="4">Cell membrane</location>
        <topology evidence="4">Multi-pass membrane protein</topology>
    </subcellularLocation>
    <subcellularLocation>
        <location evidence="3">Cytoplasm</location>
    </subcellularLocation>
    <subcellularLocation>
        <location evidence="2">Membrane</location>
        <location evidence="2">Caveola</location>
    </subcellularLocation>
    <subcellularLocation>
        <location evidence="1">Nucleus membrane</location>
        <topology evidence="1">Multi-pass membrane protein</topology>
    </subcellularLocation>
</comment>
<evidence type="ECO:0000313" key="32">
    <source>
        <dbReference type="EMBL" id="KAJ8406140.1"/>
    </source>
</evidence>
<evidence type="ECO:0000256" key="3">
    <source>
        <dbReference type="ARBA" id="ARBA00004496"/>
    </source>
</evidence>
<keyword evidence="11 27" id="KW-0802">TPR repeat</keyword>
<evidence type="ECO:0000256" key="11">
    <source>
        <dbReference type="ARBA" id="ARBA00022803"/>
    </source>
</evidence>
<evidence type="ECO:0000256" key="19">
    <source>
        <dbReference type="ARBA" id="ARBA00023224"/>
    </source>
</evidence>
<dbReference type="PROSITE" id="PS00237">
    <property type="entry name" value="G_PROTEIN_RECEP_F1_1"/>
    <property type="match status" value="1"/>
</dbReference>
<name>A0AAD7WRA4_9TELE</name>
<dbReference type="FunFam" id="1.25.40.10:FF:000367">
    <property type="entry name" value="Tetratricopeptide repeat domain 1"/>
    <property type="match status" value="1"/>
</dbReference>
<dbReference type="GO" id="GO:0004937">
    <property type="term" value="F:alpha1-adrenergic receptor activity"/>
    <property type="evidence" value="ECO:0007669"/>
    <property type="project" value="InterPro"/>
</dbReference>
<dbReference type="Pfam" id="PF00515">
    <property type="entry name" value="TPR_1"/>
    <property type="match status" value="1"/>
</dbReference>
<keyword evidence="6" id="KW-1003">Cell membrane</keyword>
<dbReference type="SUPFAM" id="SSF81321">
    <property type="entry name" value="Family A G protein-coupled receptor-like"/>
    <property type="match status" value="1"/>
</dbReference>
<evidence type="ECO:0000256" key="18">
    <source>
        <dbReference type="ARBA" id="ARBA00023180"/>
    </source>
</evidence>
<feature type="compositionally biased region" description="Acidic residues" evidence="29">
    <location>
        <begin position="634"/>
        <end position="647"/>
    </location>
</feature>
<evidence type="ECO:0000256" key="26">
    <source>
        <dbReference type="ARBA" id="ARBA00067165"/>
    </source>
</evidence>
<evidence type="ECO:0000256" key="20">
    <source>
        <dbReference type="ARBA" id="ARBA00023242"/>
    </source>
</evidence>
<evidence type="ECO:0000256" key="24">
    <source>
        <dbReference type="ARBA" id="ARBA00046949"/>
    </source>
</evidence>
<evidence type="ECO:0000256" key="23">
    <source>
        <dbReference type="ARBA" id="ARBA00029926"/>
    </source>
</evidence>
<feature type="compositionally biased region" description="Basic and acidic residues" evidence="29">
    <location>
        <begin position="594"/>
        <end position="603"/>
    </location>
</feature>
<dbReference type="PRINTS" id="PR00237">
    <property type="entry name" value="GPCRRHODOPSN"/>
</dbReference>
<dbReference type="GO" id="GO:0007200">
    <property type="term" value="P:phospholipase C-activating G protein-coupled receptor signaling pathway"/>
    <property type="evidence" value="ECO:0007669"/>
    <property type="project" value="TreeGrafter"/>
</dbReference>
<evidence type="ECO:0000256" key="25">
    <source>
        <dbReference type="ARBA" id="ARBA00063969"/>
    </source>
</evidence>
<evidence type="ECO:0000256" key="17">
    <source>
        <dbReference type="ARBA" id="ARBA00023170"/>
    </source>
</evidence>
<keyword evidence="16" id="KW-1015">Disulfide bond</keyword>
<feature type="compositionally biased region" description="Acidic residues" evidence="29">
    <location>
        <begin position="578"/>
        <end position="593"/>
    </location>
</feature>
<keyword evidence="19 28" id="KW-0807">Transducer</keyword>
<evidence type="ECO:0000256" key="22">
    <source>
        <dbReference type="ARBA" id="ARBA00025681"/>
    </source>
</evidence>
<keyword evidence="15" id="KW-0564">Palmitate</keyword>
<feature type="compositionally biased region" description="Polar residues" evidence="29">
    <location>
        <begin position="521"/>
        <end position="533"/>
    </location>
</feature>
<evidence type="ECO:0000256" key="27">
    <source>
        <dbReference type="PROSITE-ProRule" id="PRU00339"/>
    </source>
</evidence>
<feature type="compositionally biased region" description="Polar residues" evidence="29">
    <location>
        <begin position="547"/>
        <end position="558"/>
    </location>
</feature>
<comment type="subunit">
    <text evidence="25">Interacts with the GAP domain of NF1. Interacts (via TPR repeats) with HSP90AA1 and HSPA8.</text>
</comment>
<evidence type="ECO:0000259" key="31">
    <source>
        <dbReference type="PROSITE" id="PS50262"/>
    </source>
</evidence>
<feature type="compositionally biased region" description="Low complexity" evidence="29">
    <location>
        <begin position="664"/>
        <end position="675"/>
    </location>
</feature>
<dbReference type="EMBL" id="JAINUG010000045">
    <property type="protein sequence ID" value="KAJ8406140.1"/>
    <property type="molecule type" value="Genomic_DNA"/>
</dbReference>
<dbReference type="InterPro" id="IPR001115">
    <property type="entry name" value="ADRA1B_rcpt"/>
</dbReference>
<evidence type="ECO:0000256" key="16">
    <source>
        <dbReference type="ARBA" id="ARBA00023157"/>
    </source>
</evidence>
<gene>
    <name evidence="32" type="ORF">AAFF_G00310280</name>
</gene>
<evidence type="ECO:0000256" key="29">
    <source>
        <dbReference type="SAM" id="MobiDB-lite"/>
    </source>
</evidence>
<keyword evidence="13 28" id="KW-0297">G-protein coupled receptor</keyword>
<dbReference type="GO" id="GO:0005901">
    <property type="term" value="C:caveola"/>
    <property type="evidence" value="ECO:0007669"/>
    <property type="project" value="UniProtKB-SubCell"/>
</dbReference>
<dbReference type="PANTHER" id="PTHR24248:SF17">
    <property type="entry name" value="ALPHA-1B ADRENERGIC RECEPTOR"/>
    <property type="match status" value="1"/>
</dbReference>
<dbReference type="GO" id="GO:0055117">
    <property type="term" value="P:regulation of cardiac muscle contraction"/>
    <property type="evidence" value="ECO:0007669"/>
    <property type="project" value="InterPro"/>
</dbReference>
<comment type="function">
    <text evidence="22">This alpha-adrenergic receptor mediates its action by association with G proteins that activate a phosphatidylinositol-calcium second messenger system. Its effect is mediated by G(q) and G(11) proteins. Nuclear ADRA1A-ADRA1B heterooligomers regulate phenylephrine (PE)-stimulated ERK signaling in cardiac myocytes.</text>
</comment>
<feature type="transmembrane region" description="Helical" evidence="30">
    <location>
        <begin position="218"/>
        <end position="240"/>
    </location>
</feature>
<dbReference type="GO" id="GO:0007267">
    <property type="term" value="P:cell-cell signaling"/>
    <property type="evidence" value="ECO:0007669"/>
    <property type="project" value="TreeGrafter"/>
</dbReference>
<dbReference type="Proteomes" id="UP001221898">
    <property type="component" value="Unassembled WGS sequence"/>
</dbReference>
<dbReference type="GO" id="GO:0043410">
    <property type="term" value="P:positive regulation of MAPK cascade"/>
    <property type="evidence" value="ECO:0007669"/>
    <property type="project" value="TreeGrafter"/>
</dbReference>
<dbReference type="InterPro" id="IPR011990">
    <property type="entry name" value="TPR-like_helical_dom_sf"/>
</dbReference>
<feature type="compositionally biased region" description="Acidic residues" evidence="29">
    <location>
        <begin position="685"/>
        <end position="705"/>
    </location>
</feature>
<feature type="domain" description="G-protein coupled receptors family 1 profile" evidence="31">
    <location>
        <begin position="78"/>
        <end position="365"/>
    </location>
</feature>
<reference evidence="32" key="1">
    <citation type="journal article" date="2023" name="Science">
        <title>Genome structures resolve the early diversification of teleost fishes.</title>
        <authorList>
            <person name="Parey E."/>
            <person name="Louis A."/>
            <person name="Montfort J."/>
            <person name="Bouchez O."/>
            <person name="Roques C."/>
            <person name="Iampietro C."/>
            <person name="Lluch J."/>
            <person name="Castinel A."/>
            <person name="Donnadieu C."/>
            <person name="Desvignes T."/>
            <person name="Floi Bucao C."/>
            <person name="Jouanno E."/>
            <person name="Wen M."/>
            <person name="Mejri S."/>
            <person name="Dirks R."/>
            <person name="Jansen H."/>
            <person name="Henkel C."/>
            <person name="Chen W.J."/>
            <person name="Zahm M."/>
            <person name="Cabau C."/>
            <person name="Klopp C."/>
            <person name="Thompson A.W."/>
            <person name="Robinson-Rechavi M."/>
            <person name="Braasch I."/>
            <person name="Lecointre G."/>
            <person name="Bobe J."/>
            <person name="Postlethwait J.H."/>
            <person name="Berthelot C."/>
            <person name="Roest Crollius H."/>
            <person name="Guiguen Y."/>
        </authorList>
    </citation>
    <scope>NUCLEOTIDE SEQUENCE</scope>
    <source>
        <strain evidence="32">NC1722</strain>
    </source>
</reference>
<dbReference type="Gene3D" id="1.20.1070.10">
    <property type="entry name" value="Rhodopsin 7-helix transmembrane proteins"/>
    <property type="match status" value="1"/>
</dbReference>
<feature type="transmembrane region" description="Helical" evidence="30">
    <location>
        <begin position="136"/>
        <end position="157"/>
    </location>
</feature>
<keyword evidence="12 30" id="KW-1133">Transmembrane helix</keyword>
<dbReference type="GO" id="GO:0005737">
    <property type="term" value="C:cytoplasm"/>
    <property type="evidence" value="ECO:0007669"/>
    <property type="project" value="UniProtKB-SubCell"/>
</dbReference>
<comment type="similarity">
    <text evidence="28">Belongs to the G-protein coupled receptor 1 family.</text>
</comment>
<organism evidence="32 33">
    <name type="scientific">Aldrovandia affinis</name>
    <dbReference type="NCBI Taxonomy" id="143900"/>
    <lineage>
        <taxon>Eukaryota</taxon>
        <taxon>Metazoa</taxon>
        <taxon>Chordata</taxon>
        <taxon>Craniata</taxon>
        <taxon>Vertebrata</taxon>
        <taxon>Euteleostomi</taxon>
        <taxon>Actinopterygii</taxon>
        <taxon>Neopterygii</taxon>
        <taxon>Teleostei</taxon>
        <taxon>Notacanthiformes</taxon>
        <taxon>Halosauridae</taxon>
        <taxon>Aldrovandia</taxon>
    </lineage>
</organism>
<evidence type="ECO:0000313" key="33">
    <source>
        <dbReference type="Proteomes" id="UP001221898"/>
    </source>
</evidence>
<feature type="compositionally biased region" description="Gly residues" evidence="29">
    <location>
        <begin position="607"/>
        <end position="616"/>
    </location>
</feature>
<keyword evidence="18" id="KW-0325">Glycoprotein</keyword>
<dbReference type="PRINTS" id="PR01103">
    <property type="entry name" value="ADRENERGICR"/>
</dbReference>
<comment type="subunit">
    <text evidence="24">Homo- and heterooligomer. Heterooligomerizes with ADRA1B homooligomers in cardiac myocytes. Interacts with CAVIN4.</text>
</comment>
<evidence type="ECO:0000256" key="15">
    <source>
        <dbReference type="ARBA" id="ARBA00023139"/>
    </source>
</evidence>
<accession>A0AAD7WRA4</accession>
<dbReference type="Gene3D" id="1.25.40.10">
    <property type="entry name" value="Tetratricopeptide repeat domain"/>
    <property type="match status" value="1"/>
</dbReference>
<keyword evidence="14 30" id="KW-0472">Membrane</keyword>
<dbReference type="InterPro" id="IPR017452">
    <property type="entry name" value="GPCR_Rhodpsn_7TM"/>
</dbReference>
<evidence type="ECO:0000256" key="1">
    <source>
        <dbReference type="ARBA" id="ARBA00004232"/>
    </source>
</evidence>
<dbReference type="SMART" id="SM01381">
    <property type="entry name" value="7TM_GPCR_Srsx"/>
    <property type="match status" value="1"/>
</dbReference>
<evidence type="ECO:0000256" key="10">
    <source>
        <dbReference type="ARBA" id="ARBA00022737"/>
    </source>
</evidence>
<dbReference type="InterPro" id="IPR000276">
    <property type="entry name" value="GPCR_Rhodpsn"/>
</dbReference>
<keyword evidence="20" id="KW-0539">Nucleus</keyword>
<evidence type="ECO:0000256" key="30">
    <source>
        <dbReference type="SAM" id="Phobius"/>
    </source>
</evidence>
<evidence type="ECO:0000256" key="12">
    <source>
        <dbReference type="ARBA" id="ARBA00022989"/>
    </source>
</evidence>
<feature type="compositionally biased region" description="Basic and acidic residues" evidence="29">
    <location>
        <begin position="621"/>
        <end position="633"/>
    </location>
</feature>
<dbReference type="PROSITE" id="PS50262">
    <property type="entry name" value="G_PROTEIN_RECEP_F1_2"/>
    <property type="match status" value="1"/>
</dbReference>
<evidence type="ECO:0000256" key="28">
    <source>
        <dbReference type="RuleBase" id="RU000688"/>
    </source>
</evidence>
<sequence>MDTNLLWIKSSVKMSLDTDDAANLWSNGSSELLNGAPLSANNSNITSRNETEVIPLDLTRAVPLGIVLGAFIVFAIVGNILVILSVVCNRHLRTPTNYFIINLAIADLLLGTTVLPVSATLEILNYWVFGKIFCDIWAAVDVLCCTASIMSLCVISIDRYIGVSYPLQYPSIVTEKRALLAMLVVWVLSLVISIGPLLGWKQETPPEDTVCSITEEPFYALFSSLGSFYIPLVVILAMYFRVYIVAKRTTKNLEDGVMRERMNSNELTLRIHKGSQLHEDGGGTGKSRGHHLRSTLTVKLLKFSREKKAAKTLGVVVGMFTLCWLPFFLALPIGSFNISLRPPETIFKVIFWLGYFNSCLNPIIYPCYSREFKLAFIRILKCQCRRRKRPGWRAYNCRSSNFSSSSHSRKDSADNYSAGLNGSQRMLSSATQSPSYLSKGSLPGVELESCHSWGTRFSLPGSPPDSQRGSLKGGGPPAASECDTVRPAGEQNSSSDTCDIVQPNYPGNFPTHFDLSREDGSSFQERTTCSQGDLPTESGMEEETFTEGLSTLTLSKQHSGPDRGLGSHVTAHPNPQEHDEDSFFDCQETLDEESALRRGESVAEKGTGIGDGGGGIMHTAAEWRERPEGRESEGSDGDGDGGEEWEDLGAACAAQGMEGKEVGEQQAGEGVEGAESWTECREEGEKEPEDGDLELKEEEAPEFDEEHLRELEKDLPEEERESRREDSLRLKETGNGQFKKGEHTEAEASYTAALGVCPVCYSKERSILFSNRAAARLHLDKTEKAIADCTKAIELNPNYIRAILRRAELYEKTEKLDEALEDYKAIVEKDPSIQQAREACMRLPRQIEERNEKLKEEMMGKLKDLGNMFLRPFGLSTSNFQVNQDPGSGSYSVNFVQNNNNR</sequence>
<evidence type="ECO:0000256" key="7">
    <source>
        <dbReference type="ARBA" id="ARBA00022490"/>
    </source>
</evidence>
<feature type="repeat" description="TPR" evidence="27">
    <location>
        <begin position="766"/>
        <end position="799"/>
    </location>
</feature>
<keyword evidence="17 28" id="KW-0675">Receptor</keyword>
<feature type="transmembrane region" description="Helical" evidence="30">
    <location>
        <begin position="309"/>
        <end position="329"/>
    </location>
</feature>
<dbReference type="PANTHER" id="PTHR24248">
    <property type="entry name" value="ADRENERGIC RECEPTOR-RELATED G-PROTEIN COUPLED RECEPTOR"/>
    <property type="match status" value="1"/>
</dbReference>
<dbReference type="PRINTS" id="PR00556">
    <property type="entry name" value="ADRENRGCA1BR"/>
</dbReference>
<evidence type="ECO:0000256" key="6">
    <source>
        <dbReference type="ARBA" id="ARBA00022475"/>
    </source>
</evidence>
<keyword evidence="8" id="KW-0597">Phosphoprotein</keyword>
<evidence type="ECO:0000256" key="9">
    <source>
        <dbReference type="ARBA" id="ARBA00022692"/>
    </source>
</evidence>
<evidence type="ECO:0000256" key="2">
    <source>
        <dbReference type="ARBA" id="ARBA00004345"/>
    </source>
</evidence>
<feature type="transmembrane region" description="Helical" evidence="30">
    <location>
        <begin position="178"/>
        <end position="198"/>
    </location>
</feature>
<dbReference type="PROSITE" id="PS50005">
    <property type="entry name" value="TPR"/>
    <property type="match status" value="2"/>
</dbReference>
<evidence type="ECO:0000256" key="21">
    <source>
        <dbReference type="ARBA" id="ARBA00023288"/>
    </source>
</evidence>
<dbReference type="CDD" id="cd15326">
    <property type="entry name" value="7tmA_alpha1B_AR"/>
    <property type="match status" value="1"/>
</dbReference>
<evidence type="ECO:0000256" key="4">
    <source>
        <dbReference type="ARBA" id="ARBA00004651"/>
    </source>
</evidence>
<feature type="repeat" description="TPR" evidence="27">
    <location>
        <begin position="800"/>
        <end position="833"/>
    </location>
</feature>
<feature type="transmembrane region" description="Helical" evidence="30">
    <location>
        <begin position="99"/>
        <end position="124"/>
    </location>
</feature>
<keyword evidence="9 28" id="KW-0812">Transmembrane</keyword>
<keyword evidence="7" id="KW-0963">Cytoplasm</keyword>
<feature type="transmembrane region" description="Helical" evidence="30">
    <location>
        <begin position="64"/>
        <end position="87"/>
    </location>
</feature>
<dbReference type="SUPFAM" id="SSF48452">
    <property type="entry name" value="TPR-like"/>
    <property type="match status" value="1"/>
</dbReference>
<protein>
    <recommendedName>
        <fullName evidence="5">Alpha-1B adrenergic receptor</fullName>
    </recommendedName>
    <alternativeName>
        <fullName evidence="23">Alpha-1B adrenoreceptor</fullName>
    </alternativeName>
    <alternativeName>
        <fullName evidence="26">Tetratricopeptide repeat protein 1</fullName>
    </alternativeName>
</protein>
<dbReference type="GO" id="GO:0019229">
    <property type="term" value="P:regulation of vasoconstriction"/>
    <property type="evidence" value="ECO:0007669"/>
    <property type="project" value="InterPro"/>
</dbReference>
<evidence type="ECO:0000256" key="14">
    <source>
        <dbReference type="ARBA" id="ARBA00023136"/>
    </source>
</evidence>
<dbReference type="SMART" id="SM00028">
    <property type="entry name" value="TPR"/>
    <property type="match status" value="3"/>
</dbReference>
<evidence type="ECO:0000256" key="13">
    <source>
        <dbReference type="ARBA" id="ARBA00023040"/>
    </source>
</evidence>
<feature type="region of interest" description="Disordered" evidence="29">
    <location>
        <begin position="458"/>
        <end position="497"/>
    </location>
</feature>
<keyword evidence="21" id="KW-0449">Lipoprotein</keyword>
<dbReference type="GO" id="GO:0031965">
    <property type="term" value="C:nuclear membrane"/>
    <property type="evidence" value="ECO:0007669"/>
    <property type="project" value="UniProtKB-SubCell"/>
</dbReference>
<evidence type="ECO:0000256" key="8">
    <source>
        <dbReference type="ARBA" id="ARBA00022553"/>
    </source>
</evidence>
<feature type="region of interest" description="Disordered" evidence="29">
    <location>
        <begin position="515"/>
        <end position="743"/>
    </location>
</feature>
<dbReference type="InterPro" id="IPR019734">
    <property type="entry name" value="TPR_rpt"/>
</dbReference>
<dbReference type="GO" id="GO:0007204">
    <property type="term" value="P:positive regulation of cytosolic calcium ion concentration"/>
    <property type="evidence" value="ECO:0007669"/>
    <property type="project" value="TreeGrafter"/>
</dbReference>
<dbReference type="AlphaFoldDB" id="A0AAD7WRA4"/>
<dbReference type="InterPro" id="IPR002233">
    <property type="entry name" value="ADR_fam"/>
</dbReference>
<proteinExistence type="inferred from homology"/>
<keyword evidence="33" id="KW-1185">Reference proteome</keyword>
<dbReference type="FunFam" id="1.20.1070.10:FF:000027">
    <property type="entry name" value="alpha-1A adrenergic receptor"/>
    <property type="match status" value="1"/>
</dbReference>
<evidence type="ECO:0000256" key="5">
    <source>
        <dbReference type="ARBA" id="ARBA00019292"/>
    </source>
</evidence>
<dbReference type="Pfam" id="PF00001">
    <property type="entry name" value="7tm_1"/>
    <property type="match status" value="1"/>
</dbReference>